<name>A0ABS0U781_9GAMM</name>
<dbReference type="PANTHER" id="PTHR42194:SF1">
    <property type="entry name" value="UPF0276 PROTEIN HI_1600"/>
    <property type="match status" value="1"/>
</dbReference>
<dbReference type="Pfam" id="PF05114">
    <property type="entry name" value="MbnB_TglH_ChrH"/>
    <property type="match status" value="1"/>
</dbReference>
<dbReference type="PANTHER" id="PTHR42194">
    <property type="entry name" value="UPF0276 PROTEIN HI_1600"/>
    <property type="match status" value="1"/>
</dbReference>
<organism evidence="1 2">
    <name type="scientific">Xenorhabdus lircayensis</name>
    <dbReference type="NCBI Taxonomy" id="2763499"/>
    <lineage>
        <taxon>Bacteria</taxon>
        <taxon>Pseudomonadati</taxon>
        <taxon>Pseudomonadota</taxon>
        <taxon>Gammaproteobacteria</taxon>
        <taxon>Enterobacterales</taxon>
        <taxon>Morganellaceae</taxon>
        <taxon>Xenorhabdus</taxon>
    </lineage>
</organism>
<keyword evidence="2" id="KW-1185">Reference proteome</keyword>
<evidence type="ECO:0000313" key="2">
    <source>
        <dbReference type="Proteomes" id="UP000696184"/>
    </source>
</evidence>
<proteinExistence type="predicted"/>
<protein>
    <submittedName>
        <fullName evidence="1">DUF692 family protein</fullName>
    </submittedName>
</protein>
<sequence>MSLYIISRKRKNAIKFIKKTQEKIEKSIWIENANFYSSSPKEIYNNWQSFNHILDSSEAKAIIDLSHLIIDCKNNNIEPSLLIGFISWEKVIELHLSGIHCSKDGTLHDGHNVAISPMVWDLLKQIHSLNLLHKNIYINIEHSDKEWQNNQNIYDKDFMLLEEVFYKSKPNQYIKLDPVKYARNYLKKIIKDDIENFSEILEFLKLSEAELFNAWFHYIEKTGYRISLSEDDMDTIIATKSQYIINSFSHFIEEIKI</sequence>
<evidence type="ECO:0000313" key="1">
    <source>
        <dbReference type="EMBL" id="MBI6549734.1"/>
    </source>
</evidence>
<dbReference type="InterPro" id="IPR007801">
    <property type="entry name" value="MbnB/TglH/ChrH"/>
</dbReference>
<accession>A0ABS0U781</accession>
<dbReference type="Proteomes" id="UP000696184">
    <property type="component" value="Unassembled WGS sequence"/>
</dbReference>
<comment type="caution">
    <text evidence="1">The sequence shown here is derived from an EMBL/GenBank/DDBJ whole genome shotgun (WGS) entry which is preliminary data.</text>
</comment>
<reference evidence="1 2" key="1">
    <citation type="submission" date="2020-08" db="EMBL/GenBank/DDBJ databases">
        <title>Description of Xenorhabdus lircayensis sp. nov., the symbiotic bacterium associated with the entomopathogenic nematode Steirnernema unicornum.</title>
        <authorList>
            <person name="Castaneda-Alvarez C."/>
            <person name="Prodan S."/>
            <person name="Zamorano A."/>
            <person name="San-Blas E."/>
            <person name="Aballay E."/>
        </authorList>
    </citation>
    <scope>NUCLEOTIDE SEQUENCE [LARGE SCALE GENOMIC DNA]</scope>
    <source>
        <strain evidence="1 2">VLS</strain>
    </source>
</reference>
<dbReference type="Gene3D" id="3.20.20.150">
    <property type="entry name" value="Divalent-metal-dependent TIM barrel enzymes"/>
    <property type="match status" value="1"/>
</dbReference>
<dbReference type="EMBL" id="JACOII010000045">
    <property type="protein sequence ID" value="MBI6549734.1"/>
    <property type="molecule type" value="Genomic_DNA"/>
</dbReference>
<gene>
    <name evidence="1" type="ORF">H8A87_13660</name>
</gene>
<dbReference type="RefSeq" id="WP_198690508.1">
    <property type="nucleotide sequence ID" value="NZ_CAWPUD010000044.1"/>
</dbReference>